<reference evidence="3 5" key="2">
    <citation type="submission" date="2018-06" db="EMBL/GenBank/DDBJ databases">
        <authorList>
            <consortium name="Pathogen Informatics"/>
            <person name="Doyle S."/>
        </authorList>
    </citation>
    <scope>NUCLEOTIDE SEQUENCE [LARGE SCALE GENOMIC DNA]</scope>
    <source>
        <strain evidence="3 5">NCTC13560</strain>
    </source>
</reference>
<dbReference type="InterPro" id="IPR001173">
    <property type="entry name" value="Glyco_trans_2-like"/>
</dbReference>
<proteinExistence type="predicted"/>
<keyword evidence="3" id="KW-0808">Transferase</keyword>
<dbReference type="PANTHER" id="PTHR22916:SF3">
    <property type="entry name" value="UDP-GLCNAC:BETAGAL BETA-1,3-N-ACETYLGLUCOSAMINYLTRANSFERASE-LIKE PROTEIN 1"/>
    <property type="match status" value="1"/>
</dbReference>
<dbReference type="EMBL" id="FTMF01000012">
    <property type="protein sequence ID" value="SIR07681.1"/>
    <property type="molecule type" value="Genomic_DNA"/>
</dbReference>
<feature type="domain" description="Glycosyltransferase 2-like" evidence="1">
    <location>
        <begin position="10"/>
        <end position="173"/>
    </location>
</feature>
<evidence type="ECO:0000313" key="3">
    <source>
        <dbReference type="EMBL" id="SUX41780.1"/>
    </source>
</evidence>
<dbReference type="EMBL" id="UFVS01000001">
    <property type="protein sequence ID" value="SUX41780.1"/>
    <property type="molecule type" value="Genomic_DNA"/>
</dbReference>
<evidence type="ECO:0000313" key="4">
    <source>
        <dbReference type="Proteomes" id="UP000185725"/>
    </source>
</evidence>
<dbReference type="AlphaFoldDB" id="A0A381F5D0"/>
<dbReference type="SUPFAM" id="SSF53448">
    <property type="entry name" value="Nucleotide-diphospho-sugar transferases"/>
    <property type="match status" value="1"/>
</dbReference>
<evidence type="ECO:0000313" key="5">
    <source>
        <dbReference type="Proteomes" id="UP000255231"/>
    </source>
</evidence>
<dbReference type="Pfam" id="PF00535">
    <property type="entry name" value="Glycos_transf_2"/>
    <property type="match status" value="1"/>
</dbReference>
<dbReference type="EC" id="2.4.1.212" evidence="3"/>
<protein>
    <submittedName>
        <fullName evidence="2">Glycosyltransferase involved in cell wall bisynthesis</fullName>
    </submittedName>
    <submittedName>
        <fullName evidence="3">Hyaluronan synthase</fullName>
        <ecNumber evidence="3">2.4.1.212</ecNumber>
    </submittedName>
</protein>
<keyword evidence="4" id="KW-1185">Reference proteome</keyword>
<name>A0A381F5D0_9FLAO</name>
<dbReference type="PANTHER" id="PTHR22916">
    <property type="entry name" value="GLYCOSYLTRANSFERASE"/>
    <property type="match status" value="1"/>
</dbReference>
<dbReference type="Proteomes" id="UP000185725">
    <property type="component" value="Unassembled WGS sequence"/>
</dbReference>
<gene>
    <name evidence="3" type="primary">hyaD_1</name>
    <name evidence="3" type="ORF">NCTC13560_00588</name>
    <name evidence="2" type="ORF">SAMN05421682_11212</name>
</gene>
<accession>A0A381F5D0</accession>
<dbReference type="CDD" id="cd00761">
    <property type="entry name" value="Glyco_tranf_GTA_type"/>
    <property type="match status" value="1"/>
</dbReference>
<organism evidence="3 5">
    <name type="scientific">Chryseobacterium indoltheticum</name>
    <dbReference type="NCBI Taxonomy" id="254"/>
    <lineage>
        <taxon>Bacteria</taxon>
        <taxon>Pseudomonadati</taxon>
        <taxon>Bacteroidota</taxon>
        <taxon>Flavobacteriia</taxon>
        <taxon>Flavobacteriales</taxon>
        <taxon>Weeksellaceae</taxon>
        <taxon>Chryseobacterium group</taxon>
        <taxon>Chryseobacterium</taxon>
    </lineage>
</organism>
<sequence>MMENLFPKVSVIVPVYNVEHYLAKCLDSLVNQSLQKIEIIVVNDGSKDGSENIIQQYSAKYPDKIKSFAKENGGLSDARNFGINKATGDYIGFVDSDDYVSETMFEEMLNLAEKHDAEMVICNIQKVDEEGNITQKLTQIPNMPEKIVLESNFSVFSDLSYFACNKLFKKELFAHKRFKKGVHFEDIQLIPQLLLECKTIAQTQNFHYQYLERQDSISKTHNEKGLDILRAVEDVEEFFKTSPYSSKKRELKNFQILEGVYTFLAYLAFVKNETQFFKMSQELQDFMRKRDVKIKDILCYSRFGKNYLLSLPMKKMIFYLLFFAGQKKLIRKLI</sequence>
<reference evidence="2 4" key="1">
    <citation type="submission" date="2017-01" db="EMBL/GenBank/DDBJ databases">
        <authorList>
            <person name="Varghese N."/>
            <person name="Submissions S."/>
        </authorList>
    </citation>
    <scope>NUCLEOTIDE SEQUENCE [LARGE SCALE GENOMIC DNA]</scope>
    <source>
        <strain evidence="2 4">ATCC 27950</strain>
    </source>
</reference>
<evidence type="ECO:0000259" key="1">
    <source>
        <dbReference type="Pfam" id="PF00535"/>
    </source>
</evidence>
<dbReference type="Proteomes" id="UP000255231">
    <property type="component" value="Unassembled WGS sequence"/>
</dbReference>
<dbReference type="GO" id="GO:0050501">
    <property type="term" value="F:hyaluronan synthase activity"/>
    <property type="evidence" value="ECO:0007669"/>
    <property type="project" value="UniProtKB-EC"/>
</dbReference>
<evidence type="ECO:0000313" key="2">
    <source>
        <dbReference type="EMBL" id="SIR07681.1"/>
    </source>
</evidence>
<dbReference type="InterPro" id="IPR029044">
    <property type="entry name" value="Nucleotide-diphossugar_trans"/>
</dbReference>
<dbReference type="Gene3D" id="3.90.550.10">
    <property type="entry name" value="Spore Coat Polysaccharide Biosynthesis Protein SpsA, Chain A"/>
    <property type="match status" value="1"/>
</dbReference>
<keyword evidence="3" id="KW-0328">Glycosyltransferase</keyword>